<dbReference type="InterPro" id="IPR036864">
    <property type="entry name" value="Zn2-C6_fun-type_DNA-bd_sf"/>
</dbReference>
<feature type="compositionally biased region" description="Polar residues" evidence="2">
    <location>
        <begin position="153"/>
        <end position="169"/>
    </location>
</feature>
<evidence type="ECO:0000256" key="1">
    <source>
        <dbReference type="ARBA" id="ARBA00023242"/>
    </source>
</evidence>
<dbReference type="PANTHER" id="PTHR35392:SF2">
    <property type="entry name" value="ZN(II)2CYS6 TRANSCRIPTION FACTOR (EUROFUNG)"/>
    <property type="match status" value="1"/>
</dbReference>
<dbReference type="GO" id="GO:0000981">
    <property type="term" value="F:DNA-binding transcription factor activity, RNA polymerase II-specific"/>
    <property type="evidence" value="ECO:0007669"/>
    <property type="project" value="InterPro"/>
</dbReference>
<evidence type="ECO:0000313" key="4">
    <source>
        <dbReference type="Proteomes" id="UP000076632"/>
    </source>
</evidence>
<evidence type="ECO:0000313" key="3">
    <source>
        <dbReference type="EMBL" id="KZF22296.1"/>
    </source>
</evidence>
<evidence type="ECO:0000256" key="2">
    <source>
        <dbReference type="SAM" id="MobiDB-lite"/>
    </source>
</evidence>
<feature type="compositionally biased region" description="Polar residues" evidence="2">
    <location>
        <begin position="193"/>
        <end position="202"/>
    </location>
</feature>
<feature type="compositionally biased region" description="Basic and acidic residues" evidence="2">
    <location>
        <begin position="119"/>
        <end position="152"/>
    </location>
</feature>
<gene>
    <name evidence="3" type="ORF">L228DRAFT_211087</name>
</gene>
<dbReference type="CDD" id="cd00067">
    <property type="entry name" value="GAL4"/>
    <property type="match status" value="1"/>
</dbReference>
<feature type="region of interest" description="Disordered" evidence="2">
    <location>
        <begin position="118"/>
        <end position="208"/>
    </location>
</feature>
<feature type="region of interest" description="Disordered" evidence="2">
    <location>
        <begin position="77"/>
        <end position="98"/>
    </location>
</feature>
<reference evidence="3 4" key="1">
    <citation type="journal article" date="2016" name="Fungal Biol.">
        <title>The genome of Xylona heveae provides a window into fungal endophytism.</title>
        <authorList>
            <person name="Gazis R."/>
            <person name="Kuo A."/>
            <person name="Riley R."/>
            <person name="LaButti K."/>
            <person name="Lipzen A."/>
            <person name="Lin J."/>
            <person name="Amirebrahimi M."/>
            <person name="Hesse C.N."/>
            <person name="Spatafora J.W."/>
            <person name="Henrissat B."/>
            <person name="Hainaut M."/>
            <person name="Grigoriev I.V."/>
            <person name="Hibbett D.S."/>
        </authorList>
    </citation>
    <scope>NUCLEOTIDE SEQUENCE [LARGE SCALE GENOMIC DNA]</scope>
    <source>
        <strain evidence="3 4">TC161</strain>
    </source>
</reference>
<dbReference type="EMBL" id="KV407459">
    <property type="protein sequence ID" value="KZF22296.1"/>
    <property type="molecule type" value="Genomic_DNA"/>
</dbReference>
<evidence type="ECO:0008006" key="5">
    <source>
        <dbReference type="Google" id="ProtNLM"/>
    </source>
</evidence>
<feature type="compositionally biased region" description="Low complexity" evidence="2">
    <location>
        <begin position="177"/>
        <end position="186"/>
    </location>
</feature>
<dbReference type="SUPFAM" id="SSF57701">
    <property type="entry name" value="Zn2/Cys6 DNA-binding domain"/>
    <property type="match status" value="1"/>
</dbReference>
<dbReference type="GO" id="GO:0008270">
    <property type="term" value="F:zinc ion binding"/>
    <property type="evidence" value="ECO:0007669"/>
    <property type="project" value="InterPro"/>
</dbReference>
<dbReference type="AlphaFoldDB" id="A0A165GKC7"/>
<keyword evidence="4" id="KW-1185">Reference proteome</keyword>
<dbReference type="InterPro" id="IPR001138">
    <property type="entry name" value="Zn2Cys6_DnaBD"/>
</dbReference>
<dbReference type="PANTHER" id="PTHR35392">
    <property type="entry name" value="ZN(II)2CYS6 TRANSCRIPTION FACTOR (EUROFUNG)-RELATED-RELATED"/>
    <property type="match status" value="1"/>
</dbReference>
<sequence length="756" mass="84404">MGRKPNQLILEFFERGQKLEDASNRYQHTCKACGEKFPKGRIDSLTTHLVKKCPAIALRDRQRALLQLHELPDFADAPESAKEAAKENGQKGKSVELPYAPSRNWTALETLAEVSRQIDLSEKKDSPSRESDSEARNDKDSHNEKSPSEERWSQSQQGSVSGPASQQEHNYPPPPGSNGSNSALPPIQFFGNIISSPSQQSPHLPGLSLPASAEATAALAGQPHPSNLSLAMSATEELQSMMPSASMTMEPGLGVSNAGISDKFFHPQTLRASSTWPMVQQPGSGDSFYLDGSRDPALLEAMATRAATFPRPIAINPNTPHREYTSEFHASSRPPRPKVRGRFSASRRKEVQEVRKRGACIRCRMLKKPCSGESPCSTCINVESARLWKQPCIRTRIADELELYSASLYYTIAYHEVNAAKGKRKYQPYPGRVEATHFLDSSLFVTFSALESPAELPQSDATGDAPQSQQLLLDWEADELHPKLEQYLKKMAPYFYERETSAFMKPTLNLASELATQKNDTLLPRVLELWTATHVIVDGEISWKTFANPNLPPSTCPTEFPSSLPASTTTTNNGSFPIDENTDAESYSLLCSQLRSGAEKRAVQLSKTAMNDLERRLLQRQQSGWFETFLAAIILLNCVERMSWLFRTWGDDVQTQDQAKWPLDRKPPYYYSQGERFADILHMLLKMRGLPPKTRLRQEDGVIAVVEGGDEIASRYLETVRLSGKYLEDRQSAAFDLHDSRSLELKLCVKLLLPNT</sequence>
<feature type="compositionally biased region" description="Basic and acidic residues" evidence="2">
    <location>
        <begin position="79"/>
        <end position="94"/>
    </location>
</feature>
<keyword evidence="1" id="KW-0539">Nucleus</keyword>
<dbReference type="Proteomes" id="UP000076632">
    <property type="component" value="Unassembled WGS sequence"/>
</dbReference>
<dbReference type="InterPro" id="IPR052973">
    <property type="entry name" value="Fungal_sec-metab_reg_TF"/>
</dbReference>
<name>A0A165GKC7_XYLHT</name>
<organism evidence="3 4">
    <name type="scientific">Xylona heveae (strain CBS 132557 / TC161)</name>
    <dbReference type="NCBI Taxonomy" id="1328760"/>
    <lineage>
        <taxon>Eukaryota</taxon>
        <taxon>Fungi</taxon>
        <taxon>Dikarya</taxon>
        <taxon>Ascomycota</taxon>
        <taxon>Pezizomycotina</taxon>
        <taxon>Xylonomycetes</taxon>
        <taxon>Xylonales</taxon>
        <taxon>Xylonaceae</taxon>
        <taxon>Xylona</taxon>
    </lineage>
</organism>
<dbReference type="GeneID" id="28895020"/>
<dbReference type="OMA" id="SKFMRVT"/>
<feature type="region of interest" description="Disordered" evidence="2">
    <location>
        <begin position="312"/>
        <end position="348"/>
    </location>
</feature>
<dbReference type="OrthoDB" id="5417895at2759"/>
<protein>
    <recommendedName>
        <fullName evidence="5">Zn(2)-C6 fungal-type domain-containing protein</fullName>
    </recommendedName>
</protein>
<dbReference type="RefSeq" id="XP_018187851.1">
    <property type="nucleotide sequence ID" value="XM_018329883.1"/>
</dbReference>
<dbReference type="InParanoid" id="A0A165GKC7"/>
<accession>A0A165GKC7</accession>
<dbReference type="STRING" id="1328760.A0A165GKC7"/>
<proteinExistence type="predicted"/>